<feature type="region of interest" description="Disordered" evidence="1">
    <location>
        <begin position="744"/>
        <end position="765"/>
    </location>
</feature>
<feature type="compositionally biased region" description="Polar residues" evidence="1">
    <location>
        <begin position="956"/>
        <end position="971"/>
    </location>
</feature>
<feature type="region of interest" description="Disordered" evidence="1">
    <location>
        <begin position="619"/>
        <end position="649"/>
    </location>
</feature>
<proteinExistence type="predicted"/>
<feature type="region of interest" description="Disordered" evidence="1">
    <location>
        <begin position="304"/>
        <end position="382"/>
    </location>
</feature>
<protein>
    <submittedName>
        <fullName evidence="2">Uncharacterized protein</fullName>
    </submittedName>
</protein>
<feature type="compositionally biased region" description="Low complexity" evidence="1">
    <location>
        <begin position="444"/>
        <end position="458"/>
    </location>
</feature>
<comment type="caution">
    <text evidence="2">The sequence shown here is derived from an EMBL/GenBank/DDBJ whole genome shotgun (WGS) entry which is preliminary data.</text>
</comment>
<feature type="region of interest" description="Disordered" evidence="1">
    <location>
        <begin position="804"/>
        <end position="891"/>
    </location>
</feature>
<feature type="region of interest" description="Disordered" evidence="1">
    <location>
        <begin position="1006"/>
        <end position="1041"/>
    </location>
</feature>
<dbReference type="OrthoDB" id="4088568at2759"/>
<feature type="compositionally biased region" description="Polar residues" evidence="1">
    <location>
        <begin position="317"/>
        <end position="334"/>
    </location>
</feature>
<organism evidence="2 3">
    <name type="scientific">Cristinia sonorae</name>
    <dbReference type="NCBI Taxonomy" id="1940300"/>
    <lineage>
        <taxon>Eukaryota</taxon>
        <taxon>Fungi</taxon>
        <taxon>Dikarya</taxon>
        <taxon>Basidiomycota</taxon>
        <taxon>Agaricomycotina</taxon>
        <taxon>Agaricomycetes</taxon>
        <taxon>Agaricomycetidae</taxon>
        <taxon>Agaricales</taxon>
        <taxon>Pleurotineae</taxon>
        <taxon>Stephanosporaceae</taxon>
        <taxon>Cristinia</taxon>
    </lineage>
</organism>
<sequence length="1041" mass="111457">MSDDSRSSTPDSQGSLRDATATIDDLTRALANFSRARSPEPLEIATCCCGREECETSKAWATVKAKLESRLVLSAEVGQALLERHEAYVRRHESYRRAPLYTESDTEDVDGRMAALIKENANLQRRLSQALVHSELIETTHQTSLLELKNAKDSLTRLTAQHARSIGVENRLAVATQEKEDLQQERDSATQRARMAEARISSLKEKCSKLRAQVDRLREDLEMQRSHRQELSEEILTDARQRLQQLQQLHLGNTPAHDDSEMTKVLESLVADNEALKRDNAELQNILAETREDMRALQEEIDERRAHEDPISRHNHTSSVASSTYHELSPTSPNFRFGFPGTMLKRSTSASRGGIRSVSTEQPRRVFEPLTPETDRRSDVKRTSFTPFSIQVDEDTSPQGIKPLLLLKRTRGVQTDGTGAGPSSSAASLLAPSPVPRGFGDHISSSSPFDGQSDSSSVADGQSSVLGILLERVSILTNRLIQADALTLTNRLKRQHLHGADVSHISRNTVSGVIQELNTLRTLFRGFLEDDKVTTACTRKDLRGLFKLFKDLLSEMGQLRVTLNDVILDPTIAGKISDMAMHPSKATITVPTQSDAAAGSSSTPAWIAPLSKLLGLPGASNPDLDPAARALSPPMRSNSRGRRPPPRVVPKREAALAATSTTVNVEFTGAGAGRVASSTTTVSPSVGASSTLVSPASVSSQSPIPPSVTVSTRGLMDIFAGAPRPAADPTDPWIVVPKPQRAVSGRAPALTTSHSTGSAASATVGRSTLRHFSSTAKFDGEGVASQTIGRGTASRKALSRVVDAMIDRDIPTSPTRRTGNNGGEDEDPDDESRDVVNDTLLERTLRPRGLSDSSIHTTFMNHGEDPPSSSEHGGGRSVSDNSSAAGGDGGRTSVLRALSRRVQSFRIASAAFASTAVTSAVSAVPSRPQTPSTSNSLAPTTFATSATTATNPSSPDLPTTSHPASSNALQRSASPTTTATATASGIFPSLSLSSWAAAAAGTLDEHTPHLDAGVGPGPYSYLSSPKDEGLMSRGWAREREM</sequence>
<dbReference type="AlphaFoldDB" id="A0A8K0XNT0"/>
<accession>A0A8K0XNT0</accession>
<feature type="compositionally biased region" description="Acidic residues" evidence="1">
    <location>
        <begin position="823"/>
        <end position="832"/>
    </location>
</feature>
<feature type="compositionally biased region" description="Low complexity" evidence="1">
    <location>
        <begin position="749"/>
        <end position="763"/>
    </location>
</feature>
<name>A0A8K0XNT0_9AGAR</name>
<feature type="compositionally biased region" description="Polar residues" evidence="1">
    <location>
        <begin position="345"/>
        <end position="361"/>
    </location>
</feature>
<feature type="compositionally biased region" description="Polar residues" evidence="1">
    <location>
        <begin position="851"/>
        <end position="860"/>
    </location>
</feature>
<dbReference type="EMBL" id="JAEVFJ010000023">
    <property type="protein sequence ID" value="KAH8096625.1"/>
    <property type="molecule type" value="Genomic_DNA"/>
</dbReference>
<evidence type="ECO:0000313" key="2">
    <source>
        <dbReference type="EMBL" id="KAH8096625.1"/>
    </source>
</evidence>
<feature type="compositionally biased region" description="Basic and acidic residues" evidence="1">
    <location>
        <begin position="362"/>
        <end position="382"/>
    </location>
</feature>
<gene>
    <name evidence="2" type="ORF">BXZ70DRAFT_945422</name>
</gene>
<evidence type="ECO:0000313" key="3">
    <source>
        <dbReference type="Proteomes" id="UP000813824"/>
    </source>
</evidence>
<feature type="compositionally biased region" description="Basic and acidic residues" evidence="1">
    <location>
        <begin position="833"/>
        <end position="845"/>
    </location>
</feature>
<feature type="compositionally biased region" description="Low complexity" evidence="1">
    <location>
        <begin position="945"/>
        <end position="954"/>
    </location>
</feature>
<feature type="region of interest" description="Disordered" evidence="1">
    <location>
        <begin position="920"/>
        <end position="939"/>
    </location>
</feature>
<dbReference type="Proteomes" id="UP000813824">
    <property type="component" value="Unassembled WGS sequence"/>
</dbReference>
<feature type="region of interest" description="Disordered" evidence="1">
    <location>
        <begin position="945"/>
        <end position="980"/>
    </location>
</feature>
<feature type="compositionally biased region" description="Basic and acidic residues" evidence="1">
    <location>
        <begin position="1025"/>
        <end position="1041"/>
    </location>
</feature>
<evidence type="ECO:0000256" key="1">
    <source>
        <dbReference type="SAM" id="MobiDB-lite"/>
    </source>
</evidence>
<feature type="region of interest" description="Disordered" evidence="1">
    <location>
        <begin position="413"/>
        <end position="458"/>
    </location>
</feature>
<keyword evidence="3" id="KW-1185">Reference proteome</keyword>
<reference evidence="2" key="1">
    <citation type="journal article" date="2021" name="New Phytol.">
        <title>Evolutionary innovations through gain and loss of genes in the ectomycorrhizal Boletales.</title>
        <authorList>
            <person name="Wu G."/>
            <person name="Miyauchi S."/>
            <person name="Morin E."/>
            <person name="Kuo A."/>
            <person name="Drula E."/>
            <person name="Varga T."/>
            <person name="Kohler A."/>
            <person name="Feng B."/>
            <person name="Cao Y."/>
            <person name="Lipzen A."/>
            <person name="Daum C."/>
            <person name="Hundley H."/>
            <person name="Pangilinan J."/>
            <person name="Johnson J."/>
            <person name="Barry K."/>
            <person name="LaButti K."/>
            <person name="Ng V."/>
            <person name="Ahrendt S."/>
            <person name="Min B."/>
            <person name="Choi I.G."/>
            <person name="Park H."/>
            <person name="Plett J.M."/>
            <person name="Magnuson J."/>
            <person name="Spatafora J.W."/>
            <person name="Nagy L.G."/>
            <person name="Henrissat B."/>
            <person name="Grigoriev I.V."/>
            <person name="Yang Z.L."/>
            <person name="Xu J."/>
            <person name="Martin F.M."/>
        </authorList>
    </citation>
    <scope>NUCLEOTIDE SEQUENCE</scope>
    <source>
        <strain evidence="2">KKN 215</strain>
    </source>
</reference>
<feature type="compositionally biased region" description="Low complexity" evidence="1">
    <location>
        <begin position="421"/>
        <end position="432"/>
    </location>
</feature>